<protein>
    <submittedName>
        <fullName evidence="1">Uncharacterized protein</fullName>
    </submittedName>
</protein>
<dbReference type="EMBL" id="LAZR01004178">
    <property type="protein sequence ID" value="KKN11067.1"/>
    <property type="molecule type" value="Genomic_DNA"/>
</dbReference>
<evidence type="ECO:0000313" key="1">
    <source>
        <dbReference type="EMBL" id="KKN11067.1"/>
    </source>
</evidence>
<dbReference type="AlphaFoldDB" id="A0A0F9NGJ5"/>
<organism evidence="1">
    <name type="scientific">marine sediment metagenome</name>
    <dbReference type="NCBI Taxonomy" id="412755"/>
    <lineage>
        <taxon>unclassified sequences</taxon>
        <taxon>metagenomes</taxon>
        <taxon>ecological metagenomes</taxon>
    </lineage>
</organism>
<sequence length="360" mass="41161">MNTYKLIPQLREGSIIQAKKELLSEFKVGDTIFLISDLPTKKYSIISKIEDIQYTEESEIFIDNRNLGNFGEGDQVFILKYNPAEALEVHVNVSNEHAIITQGDWTSNIKPSLINKLIDYGQEVAFLIPWEGGAPIVATGIINSTLPNPPVYIGDRTKIFIWKSSNEELSKIKREKLLIQEDRVNILERQIKQKTIKLIREIKQKNYPNKGQKYKFKATNPRQLFKSILNVFKGLDSIEDPIEESFDEKEQDYLASAVFLTKQKSDSIQLIDMQIMASGHSGTLIMWVTGENDSIISETLEKYDSRISELQQDLEQKLKILSVQCPECDGNLPIKNIDINGVVECIYCNRISKIPKALRY</sequence>
<name>A0A0F9NGJ5_9ZZZZ</name>
<accession>A0A0F9NGJ5</accession>
<reference evidence="1" key="1">
    <citation type="journal article" date="2015" name="Nature">
        <title>Complex archaea that bridge the gap between prokaryotes and eukaryotes.</title>
        <authorList>
            <person name="Spang A."/>
            <person name="Saw J.H."/>
            <person name="Jorgensen S.L."/>
            <person name="Zaremba-Niedzwiedzka K."/>
            <person name="Martijn J."/>
            <person name="Lind A.E."/>
            <person name="van Eijk R."/>
            <person name="Schleper C."/>
            <person name="Guy L."/>
            <person name="Ettema T.J."/>
        </authorList>
    </citation>
    <scope>NUCLEOTIDE SEQUENCE</scope>
</reference>
<proteinExistence type="predicted"/>
<gene>
    <name evidence="1" type="ORF">LCGC14_1030260</name>
</gene>
<comment type="caution">
    <text evidence="1">The sequence shown here is derived from an EMBL/GenBank/DDBJ whole genome shotgun (WGS) entry which is preliminary data.</text>
</comment>